<sequence>MTVFTCLLPHCPPSQTLAFAHSGQRILGGTLAHAGCELSGETEREVRPKGYPHFKKVKKAAKSYDLAAFLWT</sequence>
<reference evidence="1" key="1">
    <citation type="submission" date="2016-04" db="EMBL/GenBank/DDBJ databases">
        <authorList>
            <person name="Evans L.H."/>
            <person name="Alamgir A."/>
            <person name="Owens N."/>
            <person name="Weber N.D."/>
            <person name="Virtaneva K."/>
            <person name="Barbian K."/>
            <person name="Babar A."/>
            <person name="Rosenke K."/>
        </authorList>
    </citation>
    <scope>NUCLEOTIDE SEQUENCE</scope>
    <source>
        <strain evidence="1">86</strain>
    </source>
</reference>
<evidence type="ECO:0000313" key="1">
    <source>
        <dbReference type="EMBL" id="SBV97327.1"/>
    </source>
</evidence>
<protein>
    <submittedName>
        <fullName evidence="1">Uncharacterized protein</fullName>
    </submittedName>
</protein>
<dbReference type="EMBL" id="FLUN01000001">
    <property type="protein sequence ID" value="SBV97327.1"/>
    <property type="molecule type" value="Genomic_DNA"/>
</dbReference>
<dbReference type="AlphaFoldDB" id="A0A212JD02"/>
<accession>A0A212JD02</accession>
<organism evidence="1">
    <name type="scientific">uncultured Eubacteriales bacterium</name>
    <dbReference type="NCBI Taxonomy" id="172733"/>
    <lineage>
        <taxon>Bacteria</taxon>
        <taxon>Bacillati</taxon>
        <taxon>Bacillota</taxon>
        <taxon>Clostridia</taxon>
        <taxon>Eubacteriales</taxon>
        <taxon>environmental samples</taxon>
    </lineage>
</organism>
<name>A0A212JD02_9FIRM</name>
<gene>
    <name evidence="1" type="ORF">KL86CLO1_10896</name>
</gene>
<proteinExistence type="predicted"/>